<name>A0A518DGT0_9BACT</name>
<dbReference type="KEGG" id="pnd:Pla175_40510"/>
<keyword evidence="5" id="KW-1185">Reference proteome</keyword>
<dbReference type="Pfam" id="PF14237">
    <property type="entry name" value="GYF_2"/>
    <property type="match status" value="1"/>
</dbReference>
<feature type="compositionally biased region" description="Pro residues" evidence="1">
    <location>
        <begin position="166"/>
        <end position="181"/>
    </location>
</feature>
<keyword evidence="2" id="KW-0812">Transmembrane</keyword>
<feature type="region of interest" description="Disordered" evidence="1">
    <location>
        <begin position="38"/>
        <end position="88"/>
    </location>
</feature>
<evidence type="ECO:0000313" key="5">
    <source>
        <dbReference type="Proteomes" id="UP000317429"/>
    </source>
</evidence>
<dbReference type="RefSeq" id="WP_315851496.1">
    <property type="nucleotide sequence ID" value="NZ_CP036291.1"/>
</dbReference>
<feature type="compositionally biased region" description="Pro residues" evidence="1">
    <location>
        <begin position="63"/>
        <end position="84"/>
    </location>
</feature>
<gene>
    <name evidence="4" type="ORF">Pla175_40510</name>
</gene>
<dbReference type="InterPro" id="IPR025640">
    <property type="entry name" value="GYF_2"/>
</dbReference>
<organism evidence="4 5">
    <name type="scientific">Pirellulimonas nuda</name>
    <dbReference type="NCBI Taxonomy" id="2528009"/>
    <lineage>
        <taxon>Bacteria</taxon>
        <taxon>Pseudomonadati</taxon>
        <taxon>Planctomycetota</taxon>
        <taxon>Planctomycetia</taxon>
        <taxon>Pirellulales</taxon>
        <taxon>Lacipirellulaceae</taxon>
        <taxon>Pirellulimonas</taxon>
    </lineage>
</organism>
<evidence type="ECO:0000256" key="2">
    <source>
        <dbReference type="SAM" id="Phobius"/>
    </source>
</evidence>
<reference evidence="4 5" key="1">
    <citation type="submission" date="2019-02" db="EMBL/GenBank/DDBJ databases">
        <title>Deep-cultivation of Planctomycetes and their phenomic and genomic characterization uncovers novel biology.</title>
        <authorList>
            <person name="Wiegand S."/>
            <person name="Jogler M."/>
            <person name="Boedeker C."/>
            <person name="Pinto D."/>
            <person name="Vollmers J."/>
            <person name="Rivas-Marin E."/>
            <person name="Kohn T."/>
            <person name="Peeters S.H."/>
            <person name="Heuer A."/>
            <person name="Rast P."/>
            <person name="Oberbeckmann S."/>
            <person name="Bunk B."/>
            <person name="Jeske O."/>
            <person name="Meyerdierks A."/>
            <person name="Storesund J.E."/>
            <person name="Kallscheuer N."/>
            <person name="Luecker S."/>
            <person name="Lage O.M."/>
            <person name="Pohl T."/>
            <person name="Merkel B.J."/>
            <person name="Hornburger P."/>
            <person name="Mueller R.-W."/>
            <person name="Bruemmer F."/>
            <person name="Labrenz M."/>
            <person name="Spormann A.M."/>
            <person name="Op den Camp H."/>
            <person name="Overmann J."/>
            <person name="Amann R."/>
            <person name="Jetten M.S.M."/>
            <person name="Mascher T."/>
            <person name="Medema M.H."/>
            <person name="Devos D.P."/>
            <person name="Kaster A.-K."/>
            <person name="Ovreas L."/>
            <person name="Rohde M."/>
            <person name="Galperin M.Y."/>
            <person name="Jogler C."/>
        </authorList>
    </citation>
    <scope>NUCLEOTIDE SEQUENCE [LARGE SCALE GENOMIC DNA]</scope>
    <source>
        <strain evidence="4 5">Pla175</strain>
    </source>
</reference>
<feature type="domain" description="GYF" evidence="3">
    <location>
        <begin position="94"/>
        <end position="142"/>
    </location>
</feature>
<evidence type="ECO:0000259" key="3">
    <source>
        <dbReference type="Pfam" id="PF14237"/>
    </source>
</evidence>
<dbReference type="SUPFAM" id="SSF55277">
    <property type="entry name" value="GYF domain"/>
    <property type="match status" value="1"/>
</dbReference>
<feature type="compositionally biased region" description="Low complexity" evidence="1">
    <location>
        <begin position="43"/>
        <end position="62"/>
    </location>
</feature>
<sequence>MGIRFSCPNGHRLNVKQELAGKRGVCPSCGVGIEIPMPPPGGPSASAAGAAPAATLASAAPPTVAPTPPPAAAQPATPPAPKPPAAEVDSSPVWYARSAAGQQLGPGPLAELRHWIDSGAIADEGYVWRDGWPEWRVLADVRDQLLAAAPAAPVAPPAQEAQEAEGPPPQGFAAPPTPTAPAAPAAPAAARRIRHRQKNNSLRVALVVGLLLVTIALAVALGVVLSQQNVAAGG</sequence>
<feature type="region of interest" description="Disordered" evidence="1">
    <location>
        <begin position="151"/>
        <end position="186"/>
    </location>
</feature>
<protein>
    <recommendedName>
        <fullName evidence="3">GYF domain-containing protein</fullName>
    </recommendedName>
</protein>
<dbReference type="Proteomes" id="UP000317429">
    <property type="component" value="Chromosome"/>
</dbReference>
<dbReference type="InterPro" id="IPR035445">
    <property type="entry name" value="GYF-like_dom_sf"/>
</dbReference>
<evidence type="ECO:0000256" key="1">
    <source>
        <dbReference type="SAM" id="MobiDB-lite"/>
    </source>
</evidence>
<keyword evidence="2" id="KW-0472">Membrane</keyword>
<accession>A0A518DGT0</accession>
<feature type="transmembrane region" description="Helical" evidence="2">
    <location>
        <begin position="201"/>
        <end position="225"/>
    </location>
</feature>
<feature type="compositionally biased region" description="Low complexity" evidence="1">
    <location>
        <begin position="151"/>
        <end position="165"/>
    </location>
</feature>
<keyword evidence="2" id="KW-1133">Transmembrane helix</keyword>
<proteinExistence type="predicted"/>
<dbReference type="AlphaFoldDB" id="A0A518DGT0"/>
<dbReference type="EMBL" id="CP036291">
    <property type="protein sequence ID" value="QDU90642.1"/>
    <property type="molecule type" value="Genomic_DNA"/>
</dbReference>
<evidence type="ECO:0000313" key="4">
    <source>
        <dbReference type="EMBL" id="QDU90642.1"/>
    </source>
</evidence>